<dbReference type="Gene3D" id="3.40.50.150">
    <property type="entry name" value="Vaccinia Virus protein VP39"/>
    <property type="match status" value="1"/>
</dbReference>
<evidence type="ECO:0000256" key="3">
    <source>
        <dbReference type="ARBA" id="ARBA00022691"/>
    </source>
</evidence>
<comment type="pathway">
    <text evidence="1">tRNA modification; wybutosine-tRNA(Phe) biosynthesis.</text>
</comment>
<dbReference type="AlphaFoldDB" id="A0A9W6T5M7"/>
<name>A0A9W6T5M7_CANBO</name>
<accession>A0A9W6T5M7</accession>
<feature type="region of interest" description="Disordered" evidence="4">
    <location>
        <begin position="581"/>
        <end position="601"/>
    </location>
</feature>
<proteinExistence type="inferred from homology"/>
<dbReference type="Proteomes" id="UP001165120">
    <property type="component" value="Unassembled WGS sequence"/>
</dbReference>
<sequence length="686" mass="77043">MLDQYKNTSWNLTTIDVDYPDLIKNKCKMIDSSPELQDIIDLKEKQVYDANSPIQLRTESYAAVGCDLKNVDNFHKIMSELGLDNQDSVSIFIAEVSLAYMLPQHADPVIKETSLFANSHFIILEQLLTAGINHPFARTMLNHFNHLKAPIQCVETYPTIPHQIARFTSLGYSSVEATDLLGIWDYVIDSEVKQKISQIEAFDEWEEFMLFCQHYIVLHATISNVTNLLPANKSKLENENEAESKILDVAKGKISIQQDVGNKDILKRKFIAGSNIDEDKFIITGGAFQSRLTDSVLLSSKQTPFMISKTKMSGRLSNSCVTLKDNTLYSFGGRSIPGRPLQDIWKLKPGEDSKEFVWSRLNTELPEGRSKMCAVSVSETEALIFGGSFAGELFLKFSADDDSITPMKVIGDVLTHKESASMCWNSKSNSGVIFGGLNEDESIDKSLYLFTIDNDTVKVKKLFDSKLFARYGSKALFVNNEEILIIGGTSKDIVFNQHNTIIRVNISTGKIQQVSIDDENWAKSPIFVGFEIFRHGNTVTCVGGGAVCFSFGSAWNPLFNIHLDNKEQAVLFANSEVEDNQHINNHSRKDTERKKQQNNSGPVKITQIPLIQFDQLNKTKWNEIIADNKPVVIKRVPLGESTEKWTSPEYLADKVGKDTEVVIHSATSILTHQRRKPLFSTKISQI</sequence>
<comment type="caution">
    <text evidence="5">The sequence shown here is derived from an EMBL/GenBank/DDBJ whole genome shotgun (WGS) entry which is preliminary data.</text>
</comment>
<dbReference type="InterPro" id="IPR014710">
    <property type="entry name" value="RmlC-like_jellyroll"/>
</dbReference>
<keyword evidence="3" id="KW-0949">S-adenosyl-L-methionine</keyword>
<dbReference type="EMBL" id="BSXN01002149">
    <property type="protein sequence ID" value="GME75736.1"/>
    <property type="molecule type" value="Genomic_DNA"/>
</dbReference>
<dbReference type="InterPro" id="IPR029063">
    <property type="entry name" value="SAM-dependent_MTases_sf"/>
</dbReference>
<dbReference type="GO" id="GO:0008175">
    <property type="term" value="F:tRNA methyltransferase activity"/>
    <property type="evidence" value="ECO:0007669"/>
    <property type="project" value="TreeGrafter"/>
</dbReference>
<reference evidence="5" key="1">
    <citation type="submission" date="2023-04" db="EMBL/GenBank/DDBJ databases">
        <title>Candida boidinii NBRC 10035.</title>
        <authorList>
            <person name="Ichikawa N."/>
            <person name="Sato H."/>
            <person name="Tonouchi N."/>
        </authorList>
    </citation>
    <scope>NUCLEOTIDE SEQUENCE</scope>
    <source>
        <strain evidence="5">NBRC 10035</strain>
    </source>
</reference>
<protein>
    <submittedName>
        <fullName evidence="5">Unnamed protein product</fullName>
    </submittedName>
</protein>
<evidence type="ECO:0000313" key="6">
    <source>
        <dbReference type="Proteomes" id="UP001165120"/>
    </source>
</evidence>
<dbReference type="GO" id="GO:0031591">
    <property type="term" value="P:wybutosine biosynthetic process"/>
    <property type="evidence" value="ECO:0007669"/>
    <property type="project" value="TreeGrafter"/>
</dbReference>
<dbReference type="SUPFAM" id="SSF53335">
    <property type="entry name" value="S-adenosyl-L-methionine-dependent methyltransferases"/>
    <property type="match status" value="1"/>
</dbReference>
<evidence type="ECO:0000256" key="4">
    <source>
        <dbReference type="SAM" id="MobiDB-lite"/>
    </source>
</evidence>
<dbReference type="PANTHER" id="PTHR46529:SF1">
    <property type="entry name" value="TRNA WYBUTOSINE-SYNTHESIZING PROTEIN 4"/>
    <property type="match status" value="1"/>
</dbReference>
<dbReference type="InterPro" id="IPR011043">
    <property type="entry name" value="Gal_Oxase/kelch_b-propeller"/>
</dbReference>
<dbReference type="InterPro" id="IPR015915">
    <property type="entry name" value="Kelch-typ_b-propeller"/>
</dbReference>
<dbReference type="GO" id="GO:0030488">
    <property type="term" value="P:tRNA methylation"/>
    <property type="evidence" value="ECO:0007669"/>
    <property type="project" value="TreeGrafter"/>
</dbReference>
<dbReference type="SUPFAM" id="SSF50965">
    <property type="entry name" value="Galactose oxidase, central domain"/>
    <property type="match status" value="1"/>
</dbReference>
<evidence type="ECO:0000256" key="1">
    <source>
        <dbReference type="ARBA" id="ARBA00004797"/>
    </source>
</evidence>
<dbReference type="Gene3D" id="2.120.10.80">
    <property type="entry name" value="Kelch-type beta propeller"/>
    <property type="match status" value="1"/>
</dbReference>
<dbReference type="Gene3D" id="2.60.120.10">
    <property type="entry name" value="Jelly Rolls"/>
    <property type="match status" value="1"/>
</dbReference>
<dbReference type="Pfam" id="PF13418">
    <property type="entry name" value="Beta-prop_TYW4"/>
    <property type="match status" value="1"/>
</dbReference>
<dbReference type="PANTHER" id="PTHR46529">
    <property type="entry name" value="TRNA WYBUTOSINE-SYNTHESIZING PROTEIN 4"/>
    <property type="match status" value="1"/>
</dbReference>
<evidence type="ECO:0000313" key="5">
    <source>
        <dbReference type="EMBL" id="GME75736.1"/>
    </source>
</evidence>
<keyword evidence="6" id="KW-1185">Reference proteome</keyword>
<gene>
    <name evidence="5" type="ORF">Cboi02_000490600</name>
</gene>
<comment type="similarity">
    <text evidence="2">Belongs to the methyltransferase superfamily. LCMT family.</text>
</comment>
<organism evidence="5 6">
    <name type="scientific">Candida boidinii</name>
    <name type="common">Yeast</name>
    <dbReference type="NCBI Taxonomy" id="5477"/>
    <lineage>
        <taxon>Eukaryota</taxon>
        <taxon>Fungi</taxon>
        <taxon>Dikarya</taxon>
        <taxon>Ascomycota</taxon>
        <taxon>Saccharomycotina</taxon>
        <taxon>Pichiomycetes</taxon>
        <taxon>Pichiales</taxon>
        <taxon>Pichiaceae</taxon>
        <taxon>Ogataea</taxon>
        <taxon>Ogataea/Candida clade</taxon>
    </lineage>
</organism>
<evidence type="ECO:0000256" key="2">
    <source>
        <dbReference type="ARBA" id="ARBA00010703"/>
    </source>
</evidence>